<sequence>MLFHVSCPRCVFSLFSGRFREDCDRSARRAALLPRGTARRSVFIPRSSAQMFRAYQCPRFTGYIHLLDYRKSDSHTENLTPAQTGRADARKGQKRREKKKAKENLSSRMQTSQTSFPPAETVQGQRSQVIVVSSVRTRVAMQQVLLTSARGLGMPQVMVSEALLLTGNEASDSGDNSDLTRSPSNAAHFQGDSRFSGFQESEDTIKIYNSLTVLP</sequence>
<name>A0A9Q1ICN3_SYNKA</name>
<evidence type="ECO:0000313" key="3">
    <source>
        <dbReference type="Proteomes" id="UP001152622"/>
    </source>
</evidence>
<gene>
    <name evidence="2" type="ORF">SKAU_G00404380</name>
</gene>
<evidence type="ECO:0000313" key="2">
    <source>
        <dbReference type="EMBL" id="KAJ8334799.1"/>
    </source>
</evidence>
<dbReference type="AlphaFoldDB" id="A0A9Q1ICN3"/>
<feature type="region of interest" description="Disordered" evidence="1">
    <location>
        <begin position="75"/>
        <end position="121"/>
    </location>
</feature>
<dbReference type="EMBL" id="JAINUF010000021">
    <property type="protein sequence ID" value="KAJ8334799.1"/>
    <property type="molecule type" value="Genomic_DNA"/>
</dbReference>
<feature type="compositionally biased region" description="Polar residues" evidence="1">
    <location>
        <begin position="169"/>
        <end position="187"/>
    </location>
</feature>
<accession>A0A9Q1ICN3</accession>
<evidence type="ECO:0000256" key="1">
    <source>
        <dbReference type="SAM" id="MobiDB-lite"/>
    </source>
</evidence>
<keyword evidence="3" id="KW-1185">Reference proteome</keyword>
<feature type="compositionally biased region" description="Polar residues" evidence="1">
    <location>
        <begin position="106"/>
        <end position="116"/>
    </location>
</feature>
<organism evidence="2 3">
    <name type="scientific">Synaphobranchus kaupii</name>
    <name type="common">Kaup's arrowtooth eel</name>
    <dbReference type="NCBI Taxonomy" id="118154"/>
    <lineage>
        <taxon>Eukaryota</taxon>
        <taxon>Metazoa</taxon>
        <taxon>Chordata</taxon>
        <taxon>Craniata</taxon>
        <taxon>Vertebrata</taxon>
        <taxon>Euteleostomi</taxon>
        <taxon>Actinopterygii</taxon>
        <taxon>Neopterygii</taxon>
        <taxon>Teleostei</taxon>
        <taxon>Anguilliformes</taxon>
        <taxon>Synaphobranchidae</taxon>
        <taxon>Synaphobranchus</taxon>
    </lineage>
</organism>
<dbReference type="Proteomes" id="UP001152622">
    <property type="component" value="Chromosome 21"/>
</dbReference>
<feature type="region of interest" description="Disordered" evidence="1">
    <location>
        <begin position="169"/>
        <end position="195"/>
    </location>
</feature>
<reference evidence="2" key="1">
    <citation type="journal article" date="2023" name="Science">
        <title>Genome structures resolve the early diversification of teleost fishes.</title>
        <authorList>
            <person name="Parey E."/>
            <person name="Louis A."/>
            <person name="Montfort J."/>
            <person name="Bouchez O."/>
            <person name="Roques C."/>
            <person name="Iampietro C."/>
            <person name="Lluch J."/>
            <person name="Castinel A."/>
            <person name="Donnadieu C."/>
            <person name="Desvignes T."/>
            <person name="Floi Bucao C."/>
            <person name="Jouanno E."/>
            <person name="Wen M."/>
            <person name="Mejri S."/>
            <person name="Dirks R."/>
            <person name="Jansen H."/>
            <person name="Henkel C."/>
            <person name="Chen W.J."/>
            <person name="Zahm M."/>
            <person name="Cabau C."/>
            <person name="Klopp C."/>
            <person name="Thompson A.W."/>
            <person name="Robinson-Rechavi M."/>
            <person name="Braasch I."/>
            <person name="Lecointre G."/>
            <person name="Bobe J."/>
            <person name="Postlethwait J.H."/>
            <person name="Berthelot C."/>
            <person name="Roest Crollius H."/>
            <person name="Guiguen Y."/>
        </authorList>
    </citation>
    <scope>NUCLEOTIDE SEQUENCE</scope>
    <source>
        <strain evidence="2">WJC10195</strain>
    </source>
</reference>
<comment type="caution">
    <text evidence="2">The sequence shown here is derived from an EMBL/GenBank/DDBJ whole genome shotgun (WGS) entry which is preliminary data.</text>
</comment>
<proteinExistence type="predicted"/>
<protein>
    <submittedName>
        <fullName evidence="2">Uncharacterized protein</fullName>
    </submittedName>
</protein>